<dbReference type="EMBL" id="JBAMIC010000004">
    <property type="protein sequence ID" value="KAK7107367.1"/>
    <property type="molecule type" value="Genomic_DNA"/>
</dbReference>
<organism evidence="2 3">
    <name type="scientific">Littorina saxatilis</name>
    <dbReference type="NCBI Taxonomy" id="31220"/>
    <lineage>
        <taxon>Eukaryota</taxon>
        <taxon>Metazoa</taxon>
        <taxon>Spiralia</taxon>
        <taxon>Lophotrochozoa</taxon>
        <taxon>Mollusca</taxon>
        <taxon>Gastropoda</taxon>
        <taxon>Caenogastropoda</taxon>
        <taxon>Littorinimorpha</taxon>
        <taxon>Littorinoidea</taxon>
        <taxon>Littorinidae</taxon>
        <taxon>Littorina</taxon>
    </lineage>
</organism>
<dbReference type="PANTHER" id="PTHR16165:SF5">
    <property type="entry name" value="NXPE FAMILY MEMBER 3"/>
    <property type="match status" value="1"/>
</dbReference>
<gene>
    <name evidence="2" type="ORF">V1264_015306</name>
</gene>
<dbReference type="InterPro" id="IPR014756">
    <property type="entry name" value="Ig_E-set"/>
</dbReference>
<dbReference type="InterPro" id="IPR057106">
    <property type="entry name" value="NXPE4_C"/>
</dbReference>
<evidence type="ECO:0000313" key="2">
    <source>
        <dbReference type="EMBL" id="KAK7107367.1"/>
    </source>
</evidence>
<sequence>MFSHPKVTLVTQRDSYRVGDGITIRVDLHDKRGRIRNSGGDEVRIWLKSPYQNHSEAAEVTDLGNGSYTGGTTLKWAGPTQVHVSLTYSREFLRLVVELRHGVLATRWIVAKFRNARQNVSEITPCLPSAPIPGYASSCDLSELNGGMPWFCGQPTVAGLTCGHWALTGNLPFLWPLPISSPALQLETLMNNSSRDTRLIPNDILISTLPGRPLPSLPPCWSRSPRESWGPLARRGWLNNGEEWIPDGCALPQYSMEGIGNCMRDTTLLLLGDSNMRMMFSELSIDLNVSKQTGDWHAPIFVEIPRLNSSMEFAPHARPFNPGDSFGVKTLSVARALKRLPPHRNYVIVLHYWLHFGFYPVVVFRDRVRQAKAAIKEFLVTHPTAKVFLRGPHVVYTGQGKHAQFGDKFGPWFIDILKQEFEDMYDRVWLLDFWPMTIASENFPLHPPPSTTIQMLRVLFGYACRQF</sequence>
<name>A0AAN9BKY3_9CAEN</name>
<comment type="caution">
    <text evidence="2">The sequence shown here is derived from an EMBL/GenBank/DDBJ whole genome shotgun (WGS) entry which is preliminary data.</text>
</comment>
<reference evidence="2 3" key="1">
    <citation type="submission" date="2024-02" db="EMBL/GenBank/DDBJ databases">
        <title>Chromosome-scale genome assembly of the rough periwinkle Littorina saxatilis.</title>
        <authorList>
            <person name="De Jode A."/>
            <person name="Faria R."/>
            <person name="Formenti G."/>
            <person name="Sims Y."/>
            <person name="Smith T.P."/>
            <person name="Tracey A."/>
            <person name="Wood J.M.D."/>
            <person name="Zagrodzka Z.B."/>
            <person name="Johannesson K."/>
            <person name="Butlin R.K."/>
            <person name="Leder E.H."/>
        </authorList>
    </citation>
    <scope>NUCLEOTIDE SEQUENCE [LARGE SCALE GENOMIC DNA]</scope>
    <source>
        <strain evidence="2">Snail1</strain>
        <tissue evidence="2">Muscle</tissue>
    </source>
</reference>
<protein>
    <recommendedName>
        <fullName evidence="1">NXPE C-terminal domain-containing protein</fullName>
    </recommendedName>
</protein>
<dbReference type="Proteomes" id="UP001374579">
    <property type="component" value="Unassembled WGS sequence"/>
</dbReference>
<dbReference type="Gene3D" id="2.60.40.10">
    <property type="entry name" value="Immunoglobulins"/>
    <property type="match status" value="1"/>
</dbReference>
<evidence type="ECO:0000313" key="3">
    <source>
        <dbReference type="Proteomes" id="UP001374579"/>
    </source>
</evidence>
<dbReference type="PANTHER" id="PTHR16165">
    <property type="entry name" value="NXPE FAMILY MEMBER"/>
    <property type="match status" value="1"/>
</dbReference>
<accession>A0AAN9BKY3</accession>
<dbReference type="InterPro" id="IPR013783">
    <property type="entry name" value="Ig-like_fold"/>
</dbReference>
<keyword evidence="3" id="KW-1185">Reference proteome</keyword>
<dbReference type="AlphaFoldDB" id="A0AAN9BKY3"/>
<evidence type="ECO:0000259" key="1">
    <source>
        <dbReference type="Pfam" id="PF24536"/>
    </source>
</evidence>
<dbReference type="Pfam" id="PF24536">
    <property type="entry name" value="NXPE4_C"/>
    <property type="match status" value="1"/>
</dbReference>
<proteinExistence type="predicted"/>
<dbReference type="SUPFAM" id="SSF81296">
    <property type="entry name" value="E set domains"/>
    <property type="match status" value="1"/>
</dbReference>
<feature type="domain" description="NXPE C-terminal" evidence="1">
    <location>
        <begin position="244"/>
        <end position="464"/>
    </location>
</feature>